<sequence length="172" mass="18354">MKYKLILLFILVAIVLMGAPMVSAKSSYLSSFNQHYNTGDTRLNTCDLCHSGSNGGSLNPYGRAYSNTMSFTGIEGQDSDGDGFTNLEEINALTFPGDPTDYPVIETVATVNTTPEVIESVVTESVVNDTTNISAQDNAETTGTTTSDQQSPGFESIIAVFTILAALYLGKK</sequence>
<protein>
    <submittedName>
        <fullName evidence="3">Uncharacterized protein</fullName>
    </submittedName>
</protein>
<evidence type="ECO:0000256" key="2">
    <source>
        <dbReference type="SAM" id="Phobius"/>
    </source>
</evidence>
<feature type="region of interest" description="Disordered" evidence="1">
    <location>
        <begin position="129"/>
        <end position="151"/>
    </location>
</feature>
<dbReference type="RefSeq" id="WP_154717863.1">
    <property type="nucleotide sequence ID" value="NZ_FNCA01000008.1"/>
</dbReference>
<dbReference type="AlphaFoldDB" id="A0A7Z7B1A0"/>
<evidence type="ECO:0000313" key="3">
    <source>
        <dbReference type="EMBL" id="SDG17119.1"/>
    </source>
</evidence>
<gene>
    <name evidence="3" type="ORF">SAMN04488589_2347</name>
</gene>
<evidence type="ECO:0000256" key="1">
    <source>
        <dbReference type="SAM" id="MobiDB-lite"/>
    </source>
</evidence>
<evidence type="ECO:0000313" key="4">
    <source>
        <dbReference type="Proteomes" id="UP000199259"/>
    </source>
</evidence>
<organism evidence="3 4">
    <name type="scientific">Methanolobus vulcani</name>
    <dbReference type="NCBI Taxonomy" id="38026"/>
    <lineage>
        <taxon>Archaea</taxon>
        <taxon>Methanobacteriati</taxon>
        <taxon>Methanobacteriota</taxon>
        <taxon>Stenosarchaea group</taxon>
        <taxon>Methanomicrobia</taxon>
        <taxon>Methanosarcinales</taxon>
        <taxon>Methanosarcinaceae</taxon>
        <taxon>Methanolobus</taxon>
    </lineage>
</organism>
<reference evidence="3 4" key="1">
    <citation type="submission" date="2016-10" db="EMBL/GenBank/DDBJ databases">
        <authorList>
            <person name="Varghese N."/>
            <person name="Submissions S."/>
        </authorList>
    </citation>
    <scope>NUCLEOTIDE SEQUENCE [LARGE SCALE GENOMIC DNA]</scope>
    <source>
        <strain evidence="3 4">PL 12/M</strain>
    </source>
</reference>
<proteinExistence type="predicted"/>
<feature type="transmembrane region" description="Helical" evidence="2">
    <location>
        <begin position="153"/>
        <end position="170"/>
    </location>
</feature>
<keyword evidence="2" id="KW-0812">Transmembrane</keyword>
<accession>A0A7Z7B1A0</accession>
<dbReference type="EMBL" id="FNCA01000008">
    <property type="protein sequence ID" value="SDG17119.1"/>
    <property type="molecule type" value="Genomic_DNA"/>
</dbReference>
<keyword evidence="2" id="KW-0472">Membrane</keyword>
<comment type="caution">
    <text evidence="3">The sequence shown here is derived from an EMBL/GenBank/DDBJ whole genome shotgun (WGS) entry which is preliminary data.</text>
</comment>
<keyword evidence="4" id="KW-1185">Reference proteome</keyword>
<dbReference type="OrthoDB" id="137627at2157"/>
<name>A0A7Z7B1A0_9EURY</name>
<dbReference type="Proteomes" id="UP000199259">
    <property type="component" value="Unassembled WGS sequence"/>
</dbReference>
<keyword evidence="2" id="KW-1133">Transmembrane helix</keyword>